<protein>
    <recommendedName>
        <fullName evidence="2">DNA-directed RNA polymerases I and III subunit RPAC1</fullName>
    </recommendedName>
</protein>
<dbReference type="InterPro" id="IPR036603">
    <property type="entry name" value="RBP11-like"/>
</dbReference>
<dbReference type="GO" id="GO:0005666">
    <property type="term" value="C:RNA polymerase III complex"/>
    <property type="evidence" value="ECO:0007669"/>
    <property type="project" value="TreeGrafter"/>
</dbReference>
<dbReference type="InterPro" id="IPR011263">
    <property type="entry name" value="DNA-dir_RNA_pol_RpoA/D/Rpb3"/>
</dbReference>
<organism evidence="8 9">
    <name type="scientific">Chironomus riparius</name>
    <dbReference type="NCBI Taxonomy" id="315576"/>
    <lineage>
        <taxon>Eukaryota</taxon>
        <taxon>Metazoa</taxon>
        <taxon>Ecdysozoa</taxon>
        <taxon>Arthropoda</taxon>
        <taxon>Hexapoda</taxon>
        <taxon>Insecta</taxon>
        <taxon>Pterygota</taxon>
        <taxon>Neoptera</taxon>
        <taxon>Endopterygota</taxon>
        <taxon>Diptera</taxon>
        <taxon>Nematocera</taxon>
        <taxon>Chironomoidea</taxon>
        <taxon>Chironomidae</taxon>
        <taxon>Chironominae</taxon>
        <taxon>Chironomus</taxon>
    </lineage>
</organism>
<dbReference type="SMART" id="SM00662">
    <property type="entry name" value="RPOLD"/>
    <property type="match status" value="1"/>
</dbReference>
<dbReference type="CDD" id="cd07032">
    <property type="entry name" value="RNAP_I_II_AC40"/>
    <property type="match status" value="1"/>
</dbReference>
<dbReference type="InterPro" id="IPR022842">
    <property type="entry name" value="RNAP_Rpo3/Rpb3/RPAC1"/>
</dbReference>
<evidence type="ECO:0000256" key="2">
    <source>
        <dbReference type="ARBA" id="ARBA00022083"/>
    </source>
</evidence>
<dbReference type="GO" id="GO:0005736">
    <property type="term" value="C:RNA polymerase I complex"/>
    <property type="evidence" value="ECO:0007669"/>
    <property type="project" value="TreeGrafter"/>
</dbReference>
<dbReference type="Proteomes" id="UP001153620">
    <property type="component" value="Chromosome 1"/>
</dbReference>
<keyword evidence="4" id="KW-0804">Transcription</keyword>
<gene>
    <name evidence="8" type="ORF">CHIRRI_LOCUS335</name>
</gene>
<dbReference type="FunFam" id="2.170.120.12:FF:000003">
    <property type="entry name" value="Dna-directed rna polymerases i and iii subunit"/>
    <property type="match status" value="1"/>
</dbReference>
<dbReference type="GO" id="GO:0003899">
    <property type="term" value="F:DNA-directed RNA polymerase activity"/>
    <property type="evidence" value="ECO:0007669"/>
    <property type="project" value="InterPro"/>
</dbReference>
<dbReference type="InterPro" id="IPR050518">
    <property type="entry name" value="Rpo3/RPB3_RNA_Pol_subunit"/>
</dbReference>
<evidence type="ECO:0000313" key="9">
    <source>
        <dbReference type="Proteomes" id="UP001153620"/>
    </source>
</evidence>
<dbReference type="InterPro" id="IPR033901">
    <property type="entry name" value="RNAPI/III_AC40"/>
</dbReference>
<evidence type="ECO:0000256" key="5">
    <source>
        <dbReference type="ARBA" id="ARBA00023242"/>
    </source>
</evidence>
<dbReference type="EMBL" id="OU895877">
    <property type="protein sequence ID" value="CAG9797336.1"/>
    <property type="molecule type" value="Genomic_DNA"/>
</dbReference>
<proteinExistence type="inferred from homology"/>
<dbReference type="Pfam" id="PF01000">
    <property type="entry name" value="RNA_pol_A_bac"/>
    <property type="match status" value="1"/>
</dbReference>
<reference evidence="8" key="2">
    <citation type="submission" date="2022-10" db="EMBL/GenBank/DDBJ databases">
        <authorList>
            <consortium name="ENA_rothamsted_submissions"/>
            <consortium name="culmorum"/>
            <person name="King R."/>
        </authorList>
    </citation>
    <scope>NUCLEOTIDE SEQUENCE</scope>
</reference>
<dbReference type="SUPFAM" id="SSF55257">
    <property type="entry name" value="RBP11-like subunits of RNA polymerase"/>
    <property type="match status" value="1"/>
</dbReference>
<evidence type="ECO:0000256" key="1">
    <source>
        <dbReference type="ARBA" id="ARBA00004123"/>
    </source>
</evidence>
<comment type="similarity">
    <text evidence="6">Belongs to the archaeal Rpo3/eukaryotic RPB3 RNA polymerase subunit family.</text>
</comment>
<dbReference type="Gene3D" id="2.170.120.12">
    <property type="entry name" value="DNA-directed RNA polymerase, insert domain"/>
    <property type="match status" value="1"/>
</dbReference>
<accession>A0A9N9RGA0</accession>
<evidence type="ECO:0000259" key="7">
    <source>
        <dbReference type="SMART" id="SM00662"/>
    </source>
</evidence>
<dbReference type="InterPro" id="IPR001514">
    <property type="entry name" value="DNA-dir_RNA_pol_30-40kDasu_CS"/>
</dbReference>
<dbReference type="AlphaFoldDB" id="A0A9N9RGA0"/>
<dbReference type="GO" id="GO:0006351">
    <property type="term" value="P:DNA-templated transcription"/>
    <property type="evidence" value="ECO:0007669"/>
    <property type="project" value="InterPro"/>
</dbReference>
<dbReference type="NCBIfam" id="NF001988">
    <property type="entry name" value="PRK00783.1"/>
    <property type="match status" value="1"/>
</dbReference>
<dbReference type="PANTHER" id="PTHR11800">
    <property type="entry name" value="DNA-DIRECTED RNA POLYMERASE"/>
    <property type="match status" value="1"/>
</dbReference>
<dbReference type="HAMAP" id="MF_00320">
    <property type="entry name" value="RNApol_arch_Rpo3"/>
    <property type="match status" value="1"/>
</dbReference>
<dbReference type="InterPro" id="IPR011262">
    <property type="entry name" value="DNA-dir_RNA_pol_insert"/>
</dbReference>
<dbReference type="OrthoDB" id="270173at2759"/>
<keyword evidence="9" id="KW-1185">Reference proteome</keyword>
<feature type="domain" description="DNA-directed RNA polymerase RpoA/D/Rpb3-type" evidence="7">
    <location>
        <begin position="59"/>
        <end position="336"/>
    </location>
</feature>
<dbReference type="Pfam" id="PF01193">
    <property type="entry name" value="RNA_pol_L"/>
    <property type="match status" value="1"/>
</dbReference>
<keyword evidence="3" id="KW-0240">DNA-directed RNA polymerase</keyword>
<comment type="subcellular location">
    <subcellularLocation>
        <location evidence="1">Nucleus</location>
    </subcellularLocation>
</comment>
<name>A0A9N9RGA0_9DIPT</name>
<dbReference type="GO" id="GO:0003677">
    <property type="term" value="F:DNA binding"/>
    <property type="evidence" value="ECO:0007669"/>
    <property type="project" value="InterPro"/>
</dbReference>
<keyword evidence="5" id="KW-0539">Nucleus</keyword>
<dbReference type="SUPFAM" id="SSF56553">
    <property type="entry name" value="Insert subdomain of RNA polymerase alpha subunit"/>
    <property type="match status" value="1"/>
</dbReference>
<dbReference type="InterPro" id="IPR036643">
    <property type="entry name" value="RNApol_insert_sf"/>
</dbReference>
<evidence type="ECO:0000313" key="8">
    <source>
        <dbReference type="EMBL" id="CAG9797336.1"/>
    </source>
</evidence>
<evidence type="ECO:0000256" key="4">
    <source>
        <dbReference type="ARBA" id="ARBA00023163"/>
    </source>
</evidence>
<dbReference type="Gene3D" id="3.30.1360.10">
    <property type="entry name" value="RNA polymerase, RBP11-like subunit"/>
    <property type="match status" value="1"/>
</dbReference>
<evidence type="ECO:0000256" key="3">
    <source>
        <dbReference type="ARBA" id="ARBA00022478"/>
    </source>
</evidence>
<reference evidence="8" key="1">
    <citation type="submission" date="2022-01" db="EMBL/GenBank/DDBJ databases">
        <authorList>
            <person name="King R."/>
        </authorList>
    </citation>
    <scope>NUCLEOTIDE SEQUENCE</scope>
</reference>
<evidence type="ECO:0000256" key="6">
    <source>
        <dbReference type="ARBA" id="ARBA00025804"/>
    </source>
</evidence>
<dbReference type="GO" id="GO:0046983">
    <property type="term" value="F:protein dimerization activity"/>
    <property type="evidence" value="ECO:0007669"/>
    <property type="project" value="InterPro"/>
</dbReference>
<sequence length="342" mass="39656">MVFNSEMAMETEDRRPKVTMEEYKIKENPNDYGFSDETFDREKFKKNLQIIPVKRVDYELEFDIIGLTPAIANAFRRVMISEVPTMAIEKVHIYNNTSIIQDEVLAHRIGLIPLKADPRLFEYKLDEKDEEGNELDTLEYRLDIKCSWKNKDVKDPRNIDAMYKNHNVYTEHIKWVPRGKQGTLFNESQVGPCDDKILISKMRPGHELNLKLLAIKGIGKDHAKFSPVSLASYKLLPEIKLLKQITGKDAYTLQKCFSPGVIEIDKGGCAYVKDARYDNCSRNVYRHPEIAKFVELTRIRNHFVFNVESLGAYKPEDIFVEAVKILKKKCVELLKELDFDGK</sequence>
<dbReference type="PROSITE" id="PS00446">
    <property type="entry name" value="RNA_POL_D_30KD"/>
    <property type="match status" value="1"/>
</dbReference>
<dbReference type="PANTHER" id="PTHR11800:SF13">
    <property type="entry name" value="DNA-DIRECTED RNA POLYMERASES I AND III SUBUNIT RPAC1"/>
    <property type="match status" value="1"/>
</dbReference>